<dbReference type="AlphaFoldDB" id="A0A6J6Q2F0"/>
<dbReference type="FunFam" id="3.40.30.10:FF:000123">
    <property type="entry name" value="Glutathione transferase o1"/>
    <property type="match status" value="1"/>
</dbReference>
<name>A0A6J6Q2F0_9ZZZZ</name>
<dbReference type="SUPFAM" id="SSF52833">
    <property type="entry name" value="Thioredoxin-like"/>
    <property type="match status" value="1"/>
</dbReference>
<evidence type="ECO:0000259" key="1">
    <source>
        <dbReference type="PROSITE" id="PS50404"/>
    </source>
</evidence>
<dbReference type="Gene3D" id="3.40.30.10">
    <property type="entry name" value="Glutaredoxin"/>
    <property type="match status" value="1"/>
</dbReference>
<reference evidence="2" key="1">
    <citation type="submission" date="2020-05" db="EMBL/GenBank/DDBJ databases">
        <authorList>
            <person name="Chiriac C."/>
            <person name="Salcher M."/>
            <person name="Ghai R."/>
            <person name="Kavagutti S V."/>
        </authorList>
    </citation>
    <scope>NUCLEOTIDE SEQUENCE</scope>
</reference>
<dbReference type="InterPro" id="IPR004045">
    <property type="entry name" value="Glutathione_S-Trfase_N"/>
</dbReference>
<dbReference type="SFLD" id="SFLDS00019">
    <property type="entry name" value="Glutathione_Transferase_(cytos"/>
    <property type="match status" value="1"/>
</dbReference>
<sequence>MKLYDAAACPFCARVRIALQLKEIAYETVEVDLHERPSWIYDLNVSGRVPVLDDGGYVLPESAVIMEYLDERYPDRPLLPADARDRATARLLVHRFDELLARDWYAFRQGESHSVEQRLEELPIGQSLFVDAAFAPWVIRARDLHGFRLPDRLEEWLSDRARHPAFATEIALVRSS</sequence>
<feature type="domain" description="GST N-terminal" evidence="1">
    <location>
        <begin position="1"/>
        <end position="77"/>
    </location>
</feature>
<dbReference type="GO" id="GO:0005737">
    <property type="term" value="C:cytoplasm"/>
    <property type="evidence" value="ECO:0007669"/>
    <property type="project" value="TreeGrafter"/>
</dbReference>
<dbReference type="EMBL" id="CAEZXP010000005">
    <property type="protein sequence ID" value="CAB4704682.1"/>
    <property type="molecule type" value="Genomic_DNA"/>
</dbReference>
<dbReference type="InterPro" id="IPR040079">
    <property type="entry name" value="Glutathione_S-Trfase"/>
</dbReference>
<evidence type="ECO:0000313" key="2">
    <source>
        <dbReference type="EMBL" id="CAB4704682.1"/>
    </source>
</evidence>
<dbReference type="SUPFAM" id="SSF47616">
    <property type="entry name" value="GST C-terminal domain-like"/>
    <property type="match status" value="1"/>
</dbReference>
<dbReference type="InterPro" id="IPR036282">
    <property type="entry name" value="Glutathione-S-Trfase_C_sf"/>
</dbReference>
<dbReference type="InterPro" id="IPR036249">
    <property type="entry name" value="Thioredoxin-like_sf"/>
</dbReference>
<dbReference type="SFLD" id="SFLDG00358">
    <property type="entry name" value="Main_(cytGST)"/>
    <property type="match status" value="1"/>
</dbReference>
<dbReference type="PANTHER" id="PTHR43968">
    <property type="match status" value="1"/>
</dbReference>
<dbReference type="Pfam" id="PF13417">
    <property type="entry name" value="GST_N_3"/>
    <property type="match status" value="1"/>
</dbReference>
<dbReference type="InterPro" id="IPR050983">
    <property type="entry name" value="GST_Omega/HSP26"/>
</dbReference>
<dbReference type="PROSITE" id="PS51354">
    <property type="entry name" value="GLUTAREDOXIN_2"/>
    <property type="match status" value="1"/>
</dbReference>
<organism evidence="2">
    <name type="scientific">freshwater metagenome</name>
    <dbReference type="NCBI Taxonomy" id="449393"/>
    <lineage>
        <taxon>unclassified sequences</taxon>
        <taxon>metagenomes</taxon>
        <taxon>ecological metagenomes</taxon>
    </lineage>
</organism>
<gene>
    <name evidence="2" type="ORF">UFOPK2399_01590</name>
</gene>
<dbReference type="CDD" id="cd00570">
    <property type="entry name" value="GST_N_family"/>
    <property type="match status" value="1"/>
</dbReference>
<dbReference type="PANTHER" id="PTHR43968:SF6">
    <property type="entry name" value="GLUTATHIONE S-TRANSFERASE OMEGA"/>
    <property type="match status" value="1"/>
</dbReference>
<dbReference type="PROSITE" id="PS50404">
    <property type="entry name" value="GST_NTER"/>
    <property type="match status" value="1"/>
</dbReference>
<accession>A0A6J6Q2F0</accession>
<proteinExistence type="predicted"/>
<protein>
    <submittedName>
        <fullName evidence="2">Unannotated protein</fullName>
    </submittedName>
</protein>